<comment type="caution">
    <text evidence="4">The sequence shown here is derived from an EMBL/GenBank/DDBJ whole genome shotgun (WGS) entry which is preliminary data.</text>
</comment>
<accession>A0A7X0MLF9</accession>
<gene>
    <name evidence="4" type="ORF">HDF25_003960</name>
</gene>
<dbReference type="InterPro" id="IPR001466">
    <property type="entry name" value="Beta-lactam-related"/>
</dbReference>
<organism evidence="4 5">
    <name type="scientific">Pedobacter cryoconitis</name>
    <dbReference type="NCBI Taxonomy" id="188932"/>
    <lineage>
        <taxon>Bacteria</taxon>
        <taxon>Pseudomonadati</taxon>
        <taxon>Bacteroidota</taxon>
        <taxon>Sphingobacteriia</taxon>
        <taxon>Sphingobacteriales</taxon>
        <taxon>Sphingobacteriaceae</taxon>
        <taxon>Pedobacter</taxon>
    </lineage>
</organism>
<protein>
    <submittedName>
        <fullName evidence="4">CubicO group peptidase (Beta-lactamase class C family)</fullName>
    </submittedName>
</protein>
<dbReference type="EMBL" id="JACHCC010000010">
    <property type="protein sequence ID" value="MBB6501785.1"/>
    <property type="molecule type" value="Genomic_DNA"/>
</dbReference>
<dbReference type="RefSeq" id="WP_184627844.1">
    <property type="nucleotide sequence ID" value="NZ_JACHCC010000010.1"/>
</dbReference>
<name>A0A7X0MLF9_9SPHI</name>
<keyword evidence="2" id="KW-0472">Membrane</keyword>
<sequence length="366" mass="41860">MRKKFINYRIIALCLLTQLFFSTFSLGQKNSRYADSLRTAYQIPELAYAVITKDSTIEISFSGHHANNLPDTASVTDRFHIGSNTKAMTAFIIAKAVEKNQIKWDTKFFDLFPEWKKDSNPAYLKITLQDLLSHRARIQPFTAGEEWNKVPKFKGTKVQKRKSFGHFVLSQKPVDIDTSSKYTYSNAGYTLAALMLEKVANKSWEDMILETFNRDLNILTGFSWPNNQSKQDTWGHLIENNKLTPLASTIEYNLNYIEPAGDLNLTLPDYIKFIQLNLKGLNNQDNYLSASTYNFLHRCRENYAMGWANIIENNTDLSSHAGSAGTYFTMVDIDRRKGIGYIIFANSATESATQGIDQLMRKLKER</sequence>
<dbReference type="SUPFAM" id="SSF56601">
    <property type="entry name" value="beta-lactamase/transpeptidase-like"/>
    <property type="match status" value="1"/>
</dbReference>
<dbReference type="InterPro" id="IPR050491">
    <property type="entry name" value="AmpC-like"/>
</dbReference>
<reference evidence="4 5" key="1">
    <citation type="submission" date="2020-08" db="EMBL/GenBank/DDBJ databases">
        <title>Genomic Encyclopedia of Type Strains, Phase IV (KMG-V): Genome sequencing to study the core and pangenomes of soil and plant-associated prokaryotes.</title>
        <authorList>
            <person name="Whitman W."/>
        </authorList>
    </citation>
    <scope>NUCLEOTIDE SEQUENCE [LARGE SCALE GENOMIC DNA]</scope>
    <source>
        <strain evidence="4 5">M2T3</strain>
    </source>
</reference>
<comment type="subcellular location">
    <subcellularLocation>
        <location evidence="1">Membrane</location>
    </subcellularLocation>
</comment>
<dbReference type="Proteomes" id="UP000521017">
    <property type="component" value="Unassembled WGS sequence"/>
</dbReference>
<evidence type="ECO:0000313" key="4">
    <source>
        <dbReference type="EMBL" id="MBB6501785.1"/>
    </source>
</evidence>
<evidence type="ECO:0000256" key="2">
    <source>
        <dbReference type="ARBA" id="ARBA00023136"/>
    </source>
</evidence>
<evidence type="ECO:0000259" key="3">
    <source>
        <dbReference type="Pfam" id="PF00144"/>
    </source>
</evidence>
<feature type="domain" description="Beta-lactamase-related" evidence="3">
    <location>
        <begin position="33"/>
        <end position="350"/>
    </location>
</feature>
<dbReference type="Gene3D" id="3.40.710.10">
    <property type="entry name" value="DD-peptidase/beta-lactamase superfamily"/>
    <property type="match status" value="1"/>
</dbReference>
<dbReference type="PANTHER" id="PTHR46825">
    <property type="entry name" value="D-ALANYL-D-ALANINE-CARBOXYPEPTIDASE/ENDOPEPTIDASE AMPH"/>
    <property type="match status" value="1"/>
</dbReference>
<dbReference type="InterPro" id="IPR012338">
    <property type="entry name" value="Beta-lactam/transpept-like"/>
</dbReference>
<evidence type="ECO:0000256" key="1">
    <source>
        <dbReference type="ARBA" id="ARBA00004370"/>
    </source>
</evidence>
<dbReference type="GO" id="GO:0016020">
    <property type="term" value="C:membrane"/>
    <property type="evidence" value="ECO:0007669"/>
    <property type="project" value="UniProtKB-SubCell"/>
</dbReference>
<evidence type="ECO:0000313" key="5">
    <source>
        <dbReference type="Proteomes" id="UP000521017"/>
    </source>
</evidence>
<dbReference type="PANTHER" id="PTHR46825:SF11">
    <property type="entry name" value="PENICILLIN-BINDING PROTEIN 4"/>
    <property type="match status" value="1"/>
</dbReference>
<proteinExistence type="predicted"/>
<dbReference type="Pfam" id="PF00144">
    <property type="entry name" value="Beta-lactamase"/>
    <property type="match status" value="1"/>
</dbReference>
<dbReference type="AlphaFoldDB" id="A0A7X0MLF9"/>